<dbReference type="PROSITE" id="PS01081">
    <property type="entry name" value="HTH_TETR_1"/>
    <property type="match status" value="1"/>
</dbReference>
<sequence>MPQQRRAQLTRRAILAAAAEEFDTTGYDGTTLNAVLRRSGITKGAFYFHFPSKEAVAEELVAHYRQRLAGLRHRWSTPGDDALSVATGLTAELAAELERDVMTRAGMWLAHRRPEEVDAWRRSLAELLTSAVHGRLLRADADPAATARVVHAALLGACAMSVEGLADHVAEIWRVVLAGAKPARM</sequence>
<dbReference type="Pfam" id="PF00440">
    <property type="entry name" value="TetR_N"/>
    <property type="match status" value="1"/>
</dbReference>
<dbReference type="InterPro" id="IPR036271">
    <property type="entry name" value="Tet_transcr_reg_TetR-rel_C_sf"/>
</dbReference>
<dbReference type="InterPro" id="IPR023772">
    <property type="entry name" value="DNA-bd_HTH_TetR-type_CS"/>
</dbReference>
<evidence type="ECO:0000259" key="5">
    <source>
        <dbReference type="PROSITE" id="PS50977"/>
    </source>
</evidence>
<dbReference type="SUPFAM" id="SSF48498">
    <property type="entry name" value="Tetracyclin repressor-like, C-terminal domain"/>
    <property type="match status" value="1"/>
</dbReference>
<feature type="DNA-binding region" description="H-T-H motif" evidence="4">
    <location>
        <begin position="31"/>
        <end position="50"/>
    </location>
</feature>
<evidence type="ECO:0000256" key="4">
    <source>
        <dbReference type="PROSITE-ProRule" id="PRU00335"/>
    </source>
</evidence>
<protein>
    <submittedName>
        <fullName evidence="6">TetR family transcriptional regulator</fullName>
    </submittedName>
</protein>
<evidence type="ECO:0000256" key="3">
    <source>
        <dbReference type="ARBA" id="ARBA00023163"/>
    </source>
</evidence>
<keyword evidence="3" id="KW-0804">Transcription</keyword>
<dbReference type="InterPro" id="IPR001647">
    <property type="entry name" value="HTH_TetR"/>
</dbReference>
<keyword evidence="1" id="KW-0805">Transcription regulation</keyword>
<gene>
    <name evidence="6" type="ORF">ACFQ16_01310</name>
</gene>
<dbReference type="Gene3D" id="1.10.357.10">
    <property type="entry name" value="Tetracycline Repressor, domain 2"/>
    <property type="match status" value="1"/>
</dbReference>
<keyword evidence="2 4" id="KW-0238">DNA-binding</keyword>
<dbReference type="PRINTS" id="PR00455">
    <property type="entry name" value="HTHTETR"/>
</dbReference>
<evidence type="ECO:0000313" key="6">
    <source>
        <dbReference type="EMBL" id="MFD0918372.1"/>
    </source>
</evidence>
<dbReference type="EMBL" id="JBHTIW010000001">
    <property type="protein sequence ID" value="MFD0918372.1"/>
    <property type="molecule type" value="Genomic_DNA"/>
</dbReference>
<proteinExistence type="predicted"/>
<dbReference type="InterPro" id="IPR050109">
    <property type="entry name" value="HTH-type_TetR-like_transc_reg"/>
</dbReference>
<dbReference type="PANTHER" id="PTHR30055">
    <property type="entry name" value="HTH-TYPE TRANSCRIPTIONAL REGULATOR RUTR"/>
    <property type="match status" value="1"/>
</dbReference>
<dbReference type="PROSITE" id="PS50977">
    <property type="entry name" value="HTH_TETR_2"/>
    <property type="match status" value="1"/>
</dbReference>
<comment type="caution">
    <text evidence="6">The sequence shown here is derived from an EMBL/GenBank/DDBJ whole genome shotgun (WGS) entry which is preliminary data.</text>
</comment>
<evidence type="ECO:0000256" key="1">
    <source>
        <dbReference type="ARBA" id="ARBA00023015"/>
    </source>
</evidence>
<reference evidence="7" key="1">
    <citation type="journal article" date="2019" name="Int. J. Syst. Evol. Microbiol.">
        <title>The Global Catalogue of Microorganisms (GCM) 10K type strain sequencing project: providing services to taxonomists for standard genome sequencing and annotation.</title>
        <authorList>
            <consortium name="The Broad Institute Genomics Platform"/>
            <consortium name="The Broad Institute Genome Sequencing Center for Infectious Disease"/>
            <person name="Wu L."/>
            <person name="Ma J."/>
        </authorList>
    </citation>
    <scope>NUCLEOTIDE SEQUENCE [LARGE SCALE GENOMIC DNA]</scope>
    <source>
        <strain evidence="7">CCUG 56401</strain>
    </source>
</reference>
<feature type="domain" description="HTH tetR-type" evidence="5">
    <location>
        <begin position="8"/>
        <end position="68"/>
    </location>
</feature>
<dbReference type="Proteomes" id="UP001597018">
    <property type="component" value="Unassembled WGS sequence"/>
</dbReference>
<dbReference type="SUPFAM" id="SSF46689">
    <property type="entry name" value="Homeodomain-like"/>
    <property type="match status" value="1"/>
</dbReference>
<dbReference type="PANTHER" id="PTHR30055:SF234">
    <property type="entry name" value="HTH-TYPE TRANSCRIPTIONAL REGULATOR BETI"/>
    <property type="match status" value="1"/>
</dbReference>
<organism evidence="6 7">
    <name type="scientific">Saccharopolyspora rosea</name>
    <dbReference type="NCBI Taxonomy" id="524884"/>
    <lineage>
        <taxon>Bacteria</taxon>
        <taxon>Bacillati</taxon>
        <taxon>Actinomycetota</taxon>
        <taxon>Actinomycetes</taxon>
        <taxon>Pseudonocardiales</taxon>
        <taxon>Pseudonocardiaceae</taxon>
        <taxon>Saccharopolyspora</taxon>
    </lineage>
</organism>
<dbReference type="InterPro" id="IPR009057">
    <property type="entry name" value="Homeodomain-like_sf"/>
</dbReference>
<accession>A0ABW3FQA8</accession>
<dbReference type="RefSeq" id="WP_263250003.1">
    <property type="nucleotide sequence ID" value="NZ_BAABLT010000034.1"/>
</dbReference>
<name>A0ABW3FQA8_9PSEU</name>
<keyword evidence="7" id="KW-1185">Reference proteome</keyword>
<evidence type="ECO:0000313" key="7">
    <source>
        <dbReference type="Proteomes" id="UP001597018"/>
    </source>
</evidence>
<evidence type="ECO:0000256" key="2">
    <source>
        <dbReference type="ARBA" id="ARBA00023125"/>
    </source>
</evidence>